<dbReference type="InterPro" id="IPR029526">
    <property type="entry name" value="PGBD"/>
</dbReference>
<evidence type="ECO:0000313" key="3">
    <source>
        <dbReference type="EMBL" id="CAH2010815.1"/>
    </source>
</evidence>
<protein>
    <recommendedName>
        <fullName evidence="2">PiggyBac transposable element-derived protein domain-containing protein</fullName>
    </recommendedName>
</protein>
<comment type="caution">
    <text evidence="3">The sequence shown here is derived from an EMBL/GenBank/DDBJ whole genome shotgun (WGS) entry which is preliminary data.</text>
</comment>
<dbReference type="Pfam" id="PF13843">
    <property type="entry name" value="DDE_Tnp_1_7"/>
    <property type="match status" value="1"/>
</dbReference>
<feature type="region of interest" description="Disordered" evidence="1">
    <location>
        <begin position="340"/>
        <end position="375"/>
    </location>
</feature>
<dbReference type="OrthoDB" id="6752040at2759"/>
<evidence type="ECO:0000259" key="2">
    <source>
        <dbReference type="Pfam" id="PF13843"/>
    </source>
</evidence>
<sequence length="407" mass="46958">MDSAALGAILVYYIYTPARVVKAGKSILTDKDLETILNDSDFYLSDDEEEVVLEVNDTIEASDVEEAVLEPPDADPVPDTVEDKSNDDVPLSKIRDQLLQKHNKDKKTEEKWKRGVFENREEVYLDPELQVQDDHEYWSPLNYFLEYFPDEFWENLAEQISLLDHLLTQGILGTGTIMNNRIPRDFRNKMKNDKELLSEGRGSFHEFIREDKKCTILKWMDNRSVTMASSSTGSAPQTDVRRWDKKNSKYIFVPCLNSVTSYNRSMGGVDLCDSLIYYYRICMRTKKCPVRVFWHFIDLAITNSWIEYRQGCNGDRKSSIMDLLEFKLYIGKCLALGPQTTVSQDPRPSTPDEESSRPAKKCKKSEIPPRDVRTTGNEHLPICSVNNKNSYMRCRNLGCTKKQDFSV</sequence>
<evidence type="ECO:0000313" key="4">
    <source>
        <dbReference type="Proteomes" id="UP001152888"/>
    </source>
</evidence>
<keyword evidence="4" id="KW-1185">Reference proteome</keyword>
<feature type="domain" description="PiggyBac transposable element-derived protein" evidence="2">
    <location>
        <begin position="160"/>
        <end position="305"/>
    </location>
</feature>
<dbReference type="PANTHER" id="PTHR47272:SF2">
    <property type="entry name" value="PIGGYBAC TRANSPOSABLE ELEMENT-DERIVED PROTEIN 3-LIKE"/>
    <property type="match status" value="1"/>
</dbReference>
<proteinExistence type="predicted"/>
<feature type="compositionally biased region" description="Basic and acidic residues" evidence="1">
    <location>
        <begin position="364"/>
        <end position="373"/>
    </location>
</feature>
<dbReference type="AlphaFoldDB" id="A0A9P0MB45"/>
<reference evidence="3" key="1">
    <citation type="submission" date="2022-03" db="EMBL/GenBank/DDBJ databases">
        <authorList>
            <person name="Sayadi A."/>
        </authorList>
    </citation>
    <scope>NUCLEOTIDE SEQUENCE</scope>
</reference>
<name>A0A9P0MB45_ACAOB</name>
<dbReference type="Proteomes" id="UP001152888">
    <property type="component" value="Unassembled WGS sequence"/>
</dbReference>
<gene>
    <name evidence="3" type="ORF">ACAOBT_LOCUS31795</name>
</gene>
<organism evidence="3 4">
    <name type="scientific">Acanthoscelides obtectus</name>
    <name type="common">Bean weevil</name>
    <name type="synonym">Bruchus obtectus</name>
    <dbReference type="NCBI Taxonomy" id="200917"/>
    <lineage>
        <taxon>Eukaryota</taxon>
        <taxon>Metazoa</taxon>
        <taxon>Ecdysozoa</taxon>
        <taxon>Arthropoda</taxon>
        <taxon>Hexapoda</taxon>
        <taxon>Insecta</taxon>
        <taxon>Pterygota</taxon>
        <taxon>Neoptera</taxon>
        <taxon>Endopterygota</taxon>
        <taxon>Coleoptera</taxon>
        <taxon>Polyphaga</taxon>
        <taxon>Cucujiformia</taxon>
        <taxon>Chrysomeloidea</taxon>
        <taxon>Chrysomelidae</taxon>
        <taxon>Bruchinae</taxon>
        <taxon>Bruchini</taxon>
        <taxon>Acanthoscelides</taxon>
    </lineage>
</organism>
<evidence type="ECO:0000256" key="1">
    <source>
        <dbReference type="SAM" id="MobiDB-lite"/>
    </source>
</evidence>
<dbReference type="EMBL" id="CAKOFQ010008008">
    <property type="protein sequence ID" value="CAH2010815.1"/>
    <property type="molecule type" value="Genomic_DNA"/>
</dbReference>
<accession>A0A9P0MB45</accession>
<dbReference type="PANTHER" id="PTHR47272">
    <property type="entry name" value="DDE_TNP_1_7 DOMAIN-CONTAINING PROTEIN"/>
    <property type="match status" value="1"/>
</dbReference>